<organism evidence="1">
    <name type="scientific">Arundo donax</name>
    <name type="common">Giant reed</name>
    <name type="synonym">Donax arundinaceus</name>
    <dbReference type="NCBI Taxonomy" id="35708"/>
    <lineage>
        <taxon>Eukaryota</taxon>
        <taxon>Viridiplantae</taxon>
        <taxon>Streptophyta</taxon>
        <taxon>Embryophyta</taxon>
        <taxon>Tracheophyta</taxon>
        <taxon>Spermatophyta</taxon>
        <taxon>Magnoliopsida</taxon>
        <taxon>Liliopsida</taxon>
        <taxon>Poales</taxon>
        <taxon>Poaceae</taxon>
        <taxon>PACMAD clade</taxon>
        <taxon>Arundinoideae</taxon>
        <taxon>Arundineae</taxon>
        <taxon>Arundo</taxon>
    </lineage>
</organism>
<proteinExistence type="predicted"/>
<dbReference type="AlphaFoldDB" id="A0A0A9ET06"/>
<reference evidence="1" key="2">
    <citation type="journal article" date="2015" name="Data Brief">
        <title>Shoot transcriptome of the giant reed, Arundo donax.</title>
        <authorList>
            <person name="Barrero R.A."/>
            <person name="Guerrero F.D."/>
            <person name="Moolhuijzen P."/>
            <person name="Goolsby J.A."/>
            <person name="Tidwell J."/>
            <person name="Bellgard S.E."/>
            <person name="Bellgard M.I."/>
        </authorList>
    </citation>
    <scope>NUCLEOTIDE SEQUENCE</scope>
    <source>
        <tissue evidence="1">Shoot tissue taken approximately 20 cm above the soil surface</tissue>
    </source>
</reference>
<accession>A0A0A9ET06</accession>
<dbReference type="EMBL" id="GBRH01196875">
    <property type="protein sequence ID" value="JAE01021.1"/>
    <property type="molecule type" value="Transcribed_RNA"/>
</dbReference>
<sequence length="29" mass="3532">MWQRCNFVAKICEKVKRFAPSYEVLLRTD</sequence>
<protein>
    <submittedName>
        <fullName evidence="1">Uncharacterized protein</fullName>
    </submittedName>
</protein>
<reference evidence="1" key="1">
    <citation type="submission" date="2014-09" db="EMBL/GenBank/DDBJ databases">
        <authorList>
            <person name="Magalhaes I.L.F."/>
            <person name="Oliveira U."/>
            <person name="Santos F.R."/>
            <person name="Vidigal T.H.D.A."/>
            <person name="Brescovit A.D."/>
            <person name="Santos A.J."/>
        </authorList>
    </citation>
    <scope>NUCLEOTIDE SEQUENCE</scope>
    <source>
        <tissue evidence="1">Shoot tissue taken approximately 20 cm above the soil surface</tissue>
    </source>
</reference>
<evidence type="ECO:0000313" key="1">
    <source>
        <dbReference type="EMBL" id="JAE01021.1"/>
    </source>
</evidence>
<name>A0A0A9ET06_ARUDO</name>